<name>A0AAW9CK61_BURTH</name>
<feature type="region of interest" description="Disordered" evidence="1">
    <location>
        <begin position="1"/>
        <end position="24"/>
    </location>
</feature>
<evidence type="ECO:0000313" key="3">
    <source>
        <dbReference type="Proteomes" id="UP001272137"/>
    </source>
</evidence>
<accession>A0AAW9CK61</accession>
<evidence type="ECO:0000313" key="2">
    <source>
        <dbReference type="EMBL" id="MDW9251228.1"/>
    </source>
</evidence>
<dbReference type="Proteomes" id="UP001272137">
    <property type="component" value="Unassembled WGS sequence"/>
</dbReference>
<organism evidence="2 3">
    <name type="scientific">Burkholderia thailandensis</name>
    <dbReference type="NCBI Taxonomy" id="57975"/>
    <lineage>
        <taxon>Bacteria</taxon>
        <taxon>Pseudomonadati</taxon>
        <taxon>Pseudomonadota</taxon>
        <taxon>Betaproteobacteria</taxon>
        <taxon>Burkholderiales</taxon>
        <taxon>Burkholderiaceae</taxon>
        <taxon>Burkholderia</taxon>
        <taxon>pseudomallei group</taxon>
    </lineage>
</organism>
<evidence type="ECO:0000256" key="1">
    <source>
        <dbReference type="SAM" id="MobiDB-lite"/>
    </source>
</evidence>
<dbReference type="AlphaFoldDB" id="A0AAW9CK61"/>
<gene>
    <name evidence="2" type="ORF">C7S16_5014</name>
</gene>
<reference evidence="2" key="1">
    <citation type="submission" date="2018-08" db="EMBL/GenBank/DDBJ databases">
        <title>Identification of Burkholderia cepacia strains that express a Burkholderia pseudomallei-like capsular polysaccharide.</title>
        <authorList>
            <person name="Burtnick M.N."/>
            <person name="Vongsouvath M."/>
            <person name="Newton P."/>
            <person name="Wuthiekanun V."/>
            <person name="Limmathurotsakul D."/>
            <person name="Brett P.J."/>
            <person name="Chantratita N."/>
            <person name="Dance D.A."/>
        </authorList>
    </citation>
    <scope>NUCLEOTIDE SEQUENCE</scope>
    <source>
        <strain evidence="2">SBXCC001</strain>
    </source>
</reference>
<protein>
    <submittedName>
        <fullName evidence="2">Uncharacterized protein</fullName>
    </submittedName>
</protein>
<comment type="caution">
    <text evidence="2">The sequence shown here is derived from an EMBL/GenBank/DDBJ whole genome shotgun (WGS) entry which is preliminary data.</text>
</comment>
<dbReference type="EMBL" id="QXCT01000001">
    <property type="protein sequence ID" value="MDW9251228.1"/>
    <property type="molecule type" value="Genomic_DNA"/>
</dbReference>
<feature type="compositionally biased region" description="Low complexity" evidence="1">
    <location>
        <begin position="1"/>
        <end position="16"/>
    </location>
</feature>
<sequence length="67" mass="7260">MRLAAAPTPATRSAGPAPGPRRRALHRGGIASLLRPYRFAIAPPDRGARMLRSGKHLAARCRRVPPR</sequence>
<proteinExistence type="predicted"/>